<protein>
    <submittedName>
        <fullName evidence="1">Uncharacterized protein</fullName>
    </submittedName>
</protein>
<name>A0A0C3GJ77_PILCF</name>
<dbReference type="EMBL" id="KN832971">
    <property type="protein sequence ID" value="KIM91684.1"/>
    <property type="molecule type" value="Genomic_DNA"/>
</dbReference>
<evidence type="ECO:0000313" key="2">
    <source>
        <dbReference type="Proteomes" id="UP000054166"/>
    </source>
</evidence>
<gene>
    <name evidence="1" type="ORF">PILCRDRAFT_810966</name>
</gene>
<evidence type="ECO:0000313" key="1">
    <source>
        <dbReference type="EMBL" id="KIM91684.1"/>
    </source>
</evidence>
<sequence>MGSSVLEEEMSVAVQASIGIVKRCQSLSDCVKIVDDDGVGQLSRDFSSWNGNNDRSWKCGQLYIMVVA</sequence>
<dbReference type="HOGENOM" id="CLU_2794794_0_0_1"/>
<organism evidence="1 2">
    <name type="scientific">Piloderma croceum (strain F 1598)</name>
    <dbReference type="NCBI Taxonomy" id="765440"/>
    <lineage>
        <taxon>Eukaryota</taxon>
        <taxon>Fungi</taxon>
        <taxon>Dikarya</taxon>
        <taxon>Basidiomycota</taxon>
        <taxon>Agaricomycotina</taxon>
        <taxon>Agaricomycetes</taxon>
        <taxon>Agaricomycetidae</taxon>
        <taxon>Atheliales</taxon>
        <taxon>Atheliaceae</taxon>
        <taxon>Piloderma</taxon>
    </lineage>
</organism>
<reference evidence="2" key="2">
    <citation type="submission" date="2015-01" db="EMBL/GenBank/DDBJ databases">
        <title>Evolutionary Origins and Diversification of the Mycorrhizal Mutualists.</title>
        <authorList>
            <consortium name="DOE Joint Genome Institute"/>
            <consortium name="Mycorrhizal Genomics Consortium"/>
            <person name="Kohler A."/>
            <person name="Kuo A."/>
            <person name="Nagy L.G."/>
            <person name="Floudas D."/>
            <person name="Copeland A."/>
            <person name="Barry K.W."/>
            <person name="Cichocki N."/>
            <person name="Veneault-Fourrey C."/>
            <person name="LaButti K."/>
            <person name="Lindquist E.A."/>
            <person name="Lipzen A."/>
            <person name="Lundell T."/>
            <person name="Morin E."/>
            <person name="Murat C."/>
            <person name="Riley R."/>
            <person name="Ohm R."/>
            <person name="Sun H."/>
            <person name="Tunlid A."/>
            <person name="Henrissat B."/>
            <person name="Grigoriev I.V."/>
            <person name="Hibbett D.S."/>
            <person name="Martin F."/>
        </authorList>
    </citation>
    <scope>NUCLEOTIDE SEQUENCE [LARGE SCALE GENOMIC DNA]</scope>
    <source>
        <strain evidence="2">F 1598</strain>
    </source>
</reference>
<accession>A0A0C3GJ77</accession>
<dbReference type="AlphaFoldDB" id="A0A0C3GJ77"/>
<dbReference type="Proteomes" id="UP000054166">
    <property type="component" value="Unassembled WGS sequence"/>
</dbReference>
<reference evidence="1 2" key="1">
    <citation type="submission" date="2014-04" db="EMBL/GenBank/DDBJ databases">
        <authorList>
            <consortium name="DOE Joint Genome Institute"/>
            <person name="Kuo A."/>
            <person name="Tarkka M."/>
            <person name="Buscot F."/>
            <person name="Kohler A."/>
            <person name="Nagy L.G."/>
            <person name="Floudas D."/>
            <person name="Copeland A."/>
            <person name="Barry K.W."/>
            <person name="Cichocki N."/>
            <person name="Veneault-Fourrey C."/>
            <person name="LaButti K."/>
            <person name="Lindquist E.A."/>
            <person name="Lipzen A."/>
            <person name="Lundell T."/>
            <person name="Morin E."/>
            <person name="Murat C."/>
            <person name="Sun H."/>
            <person name="Tunlid A."/>
            <person name="Henrissat B."/>
            <person name="Grigoriev I.V."/>
            <person name="Hibbett D.S."/>
            <person name="Martin F."/>
            <person name="Nordberg H.P."/>
            <person name="Cantor M.N."/>
            <person name="Hua S.X."/>
        </authorList>
    </citation>
    <scope>NUCLEOTIDE SEQUENCE [LARGE SCALE GENOMIC DNA]</scope>
    <source>
        <strain evidence="1 2">F 1598</strain>
    </source>
</reference>
<proteinExistence type="predicted"/>
<dbReference type="InParanoid" id="A0A0C3GJ77"/>
<keyword evidence="2" id="KW-1185">Reference proteome</keyword>